<protein>
    <recommendedName>
        <fullName evidence="3 9">GDP-L-fucose synthase</fullName>
        <ecNumber evidence="3 9">1.1.1.271</ecNumber>
    </recommendedName>
    <alternativeName>
        <fullName evidence="9">GDP-4-keto-6-deoxy-D-mannose-3,5-epimerase-4-reductase</fullName>
    </alternativeName>
</protein>
<feature type="binding site" evidence="9">
    <location>
        <position position="210"/>
    </location>
    <ligand>
        <name>substrate</name>
    </ligand>
</feature>
<evidence type="ECO:0000256" key="7">
    <source>
        <dbReference type="ARBA" id="ARBA00023268"/>
    </source>
</evidence>
<dbReference type="GO" id="GO:0016853">
    <property type="term" value="F:isomerase activity"/>
    <property type="evidence" value="ECO:0007669"/>
    <property type="project" value="UniProtKB-KW"/>
</dbReference>
<dbReference type="EMBL" id="FRCY01000005">
    <property type="protein sequence ID" value="SHN01894.1"/>
    <property type="molecule type" value="Genomic_DNA"/>
</dbReference>
<dbReference type="InterPro" id="IPR028614">
    <property type="entry name" value="GDP_fucose/colitose_synth"/>
</dbReference>
<dbReference type="HAMAP" id="MF_00956">
    <property type="entry name" value="GDP_fucose_synth"/>
    <property type="match status" value="1"/>
</dbReference>
<keyword evidence="5 9" id="KW-0560">Oxidoreductase</keyword>
<evidence type="ECO:0000256" key="1">
    <source>
        <dbReference type="ARBA" id="ARBA00004883"/>
    </source>
</evidence>
<keyword evidence="12" id="KW-1185">Reference proteome</keyword>
<keyword evidence="4 9" id="KW-0521">NADP</keyword>
<dbReference type="UniPathway" id="UPA00128">
    <property type="reaction ID" value="UER00191"/>
</dbReference>
<sequence>MQKNSRIYVAGHKGMVGAAIFRALHKKGYGHLIGLSSRELDLKNQSAVKSFFESEKPEVVIDAAARVGGILANNNYPYPFLMENLMIQNNLIDFSHQYGVEKFIFLGSSCIYPKLAPQPLKEEVLLTGPLEPTNQWYALAKIAGVKACEAIRQQYGRDFVSLMPTNLYGPFDNFDLETSHVLPAMIRKFHEAKINGHQPVRLWGSGTPMREFLHVDDMAEAVVFAMENAFDDNLYNVGTGQDLTIKALAEMIQRVTGHQGEIVWDSSKPDGTPRKLMDVHKMTAAGWTAQINLEEGIKDTYQWFLENIDQIKQVKL</sequence>
<comment type="similarity">
    <text evidence="2 9">Belongs to the NAD(P)-dependent epimerase/dehydratase family. Fucose synthase subfamily.</text>
</comment>
<feature type="binding site" evidence="9">
    <location>
        <position position="203"/>
    </location>
    <ligand>
        <name>substrate</name>
    </ligand>
</feature>
<dbReference type="STRING" id="388280.SAMN04488057_105243"/>
<feature type="binding site" evidence="9">
    <location>
        <position position="180"/>
    </location>
    <ligand>
        <name>NADP(+)</name>
        <dbReference type="ChEBI" id="CHEBI:58349"/>
    </ligand>
</feature>
<comment type="function">
    <text evidence="9">Catalyzes the two-step NADP-dependent conversion of GDP-4-dehydro-6-deoxy-D-mannose to GDP-fucose, involving an epimerase and a reductase reaction.</text>
</comment>
<dbReference type="GO" id="GO:0042351">
    <property type="term" value="P:'de novo' GDP-L-fucose biosynthetic process"/>
    <property type="evidence" value="ECO:0007669"/>
    <property type="project" value="UniProtKB-UniRule"/>
</dbReference>
<feature type="domain" description="NAD-dependent epimerase/dehydratase" evidence="10">
    <location>
        <begin position="7"/>
        <end position="238"/>
    </location>
</feature>
<dbReference type="GO" id="GO:0050577">
    <property type="term" value="F:GDP-L-fucose synthase activity"/>
    <property type="evidence" value="ECO:0007669"/>
    <property type="project" value="UniProtKB-UniRule"/>
</dbReference>
<feature type="site" description="Important for catalytic activity" evidence="9">
    <location>
        <position position="108"/>
    </location>
</feature>
<dbReference type="Pfam" id="PF01370">
    <property type="entry name" value="Epimerase"/>
    <property type="match status" value="1"/>
</dbReference>
<dbReference type="Proteomes" id="UP000184513">
    <property type="component" value="Unassembled WGS sequence"/>
</dbReference>
<dbReference type="GO" id="GO:0070401">
    <property type="term" value="F:NADP+ binding"/>
    <property type="evidence" value="ECO:0007669"/>
    <property type="project" value="UniProtKB-UniRule"/>
</dbReference>
<dbReference type="EC" id="1.1.1.271" evidence="3 9"/>
<evidence type="ECO:0000256" key="8">
    <source>
        <dbReference type="ARBA" id="ARBA00051935"/>
    </source>
</evidence>
<feature type="binding site" evidence="9">
    <location>
        <begin position="11"/>
        <end position="17"/>
    </location>
    <ligand>
        <name>NADP(+)</name>
        <dbReference type="ChEBI" id="CHEBI:58349"/>
    </ligand>
</feature>
<evidence type="ECO:0000256" key="5">
    <source>
        <dbReference type="ARBA" id="ARBA00023002"/>
    </source>
</evidence>
<evidence type="ECO:0000313" key="12">
    <source>
        <dbReference type="Proteomes" id="UP000184513"/>
    </source>
</evidence>
<feature type="binding site" evidence="9">
    <location>
        <position position="188"/>
    </location>
    <ligand>
        <name>substrate</name>
    </ligand>
</feature>
<dbReference type="CDD" id="cd05239">
    <property type="entry name" value="GDP_FS_SDR_e"/>
    <property type="match status" value="1"/>
</dbReference>
<proteinExistence type="inferred from homology"/>
<dbReference type="Gene3D" id="3.40.50.720">
    <property type="entry name" value="NAD(P)-binding Rossmann-like Domain"/>
    <property type="match status" value="1"/>
</dbReference>
<evidence type="ECO:0000256" key="2">
    <source>
        <dbReference type="ARBA" id="ARBA00005959"/>
    </source>
</evidence>
<dbReference type="AlphaFoldDB" id="A0A1M7NEU2"/>
<feature type="active site" description="Proton donor/acceptor" evidence="9">
    <location>
        <position position="137"/>
    </location>
</feature>
<feature type="binding site" evidence="9">
    <location>
        <position position="141"/>
    </location>
    <ligand>
        <name>NADP(+)</name>
        <dbReference type="ChEBI" id="CHEBI:58349"/>
    </ligand>
</feature>
<dbReference type="InterPro" id="IPR036291">
    <property type="entry name" value="NAD(P)-bd_dom_sf"/>
</dbReference>
<dbReference type="SUPFAM" id="SSF51735">
    <property type="entry name" value="NAD(P)-binding Rossmann-fold domains"/>
    <property type="match status" value="1"/>
</dbReference>
<keyword evidence="6 9" id="KW-0413">Isomerase</keyword>
<feature type="binding site" evidence="9">
    <location>
        <begin position="164"/>
        <end position="167"/>
    </location>
    <ligand>
        <name>NADP(+)</name>
        <dbReference type="ChEBI" id="CHEBI:58349"/>
    </ligand>
</feature>
<evidence type="ECO:0000256" key="6">
    <source>
        <dbReference type="ARBA" id="ARBA00023235"/>
    </source>
</evidence>
<feature type="site" description="Important for catalytic activity" evidence="9">
    <location>
        <position position="110"/>
    </location>
</feature>
<evidence type="ECO:0000313" key="11">
    <source>
        <dbReference type="EMBL" id="SHN01894.1"/>
    </source>
</evidence>
<evidence type="ECO:0000256" key="3">
    <source>
        <dbReference type="ARBA" id="ARBA00012371"/>
    </source>
</evidence>
<name>A0A1M7NEU2_9BACT</name>
<evidence type="ECO:0000256" key="4">
    <source>
        <dbReference type="ARBA" id="ARBA00022857"/>
    </source>
</evidence>
<evidence type="ECO:0000259" key="10">
    <source>
        <dbReference type="Pfam" id="PF01370"/>
    </source>
</evidence>
<organism evidence="11 12">
    <name type="scientific">Cyclobacterium lianum</name>
    <dbReference type="NCBI Taxonomy" id="388280"/>
    <lineage>
        <taxon>Bacteria</taxon>
        <taxon>Pseudomonadati</taxon>
        <taxon>Bacteroidota</taxon>
        <taxon>Cytophagia</taxon>
        <taxon>Cytophagales</taxon>
        <taxon>Cyclobacteriaceae</taxon>
        <taxon>Cyclobacterium</taxon>
    </lineage>
</organism>
<dbReference type="PANTHER" id="PTHR43238">
    <property type="entry name" value="GDP-L-FUCOSE SYNTHASE"/>
    <property type="match status" value="1"/>
</dbReference>
<reference evidence="11 12" key="1">
    <citation type="submission" date="2016-11" db="EMBL/GenBank/DDBJ databases">
        <authorList>
            <person name="Jaros S."/>
            <person name="Januszkiewicz K."/>
            <person name="Wedrychowicz H."/>
        </authorList>
    </citation>
    <scope>NUCLEOTIDE SEQUENCE [LARGE SCALE GENOMIC DNA]</scope>
    <source>
        <strain evidence="11 12">CGMCC 1.6102</strain>
    </source>
</reference>
<dbReference type="PANTHER" id="PTHR43238:SF1">
    <property type="entry name" value="GDP-L-FUCOSE SYNTHASE"/>
    <property type="match status" value="1"/>
</dbReference>
<feature type="binding site" evidence="9">
    <location>
        <position position="270"/>
    </location>
    <ligand>
        <name>substrate</name>
    </ligand>
</feature>
<evidence type="ECO:0000256" key="9">
    <source>
        <dbReference type="HAMAP-Rule" id="MF_00956"/>
    </source>
</evidence>
<keyword evidence="7 9" id="KW-0511">Multifunctional enzyme</keyword>
<feature type="binding site" evidence="9">
    <location>
        <begin position="106"/>
        <end position="109"/>
    </location>
    <ligand>
        <name>NADP(+)</name>
        <dbReference type="ChEBI" id="CHEBI:58349"/>
    </ligand>
</feature>
<gene>
    <name evidence="9" type="primary">fcl</name>
    <name evidence="11" type="ORF">SAMN04488057_105243</name>
</gene>
<comment type="catalytic activity">
    <reaction evidence="8 9">
        <text>GDP-beta-L-fucose + NADP(+) = GDP-4-dehydro-alpha-D-rhamnose + NADPH + H(+)</text>
        <dbReference type="Rhea" id="RHEA:18885"/>
        <dbReference type="ChEBI" id="CHEBI:15378"/>
        <dbReference type="ChEBI" id="CHEBI:57273"/>
        <dbReference type="ChEBI" id="CHEBI:57783"/>
        <dbReference type="ChEBI" id="CHEBI:57964"/>
        <dbReference type="ChEBI" id="CHEBI:58349"/>
        <dbReference type="EC" id="1.1.1.271"/>
    </reaction>
</comment>
<comment type="pathway">
    <text evidence="1 9">Nucleotide-sugar biosynthesis; GDP-L-fucose biosynthesis via de novo pathway; GDP-L-fucose from GDP-alpha-D-mannose: step 2/2.</text>
</comment>
<accession>A0A1M7NEU2</accession>
<dbReference type="FunFam" id="3.40.50.720:FF:000101">
    <property type="entry name" value="GDP-L-fucose synthase"/>
    <property type="match status" value="1"/>
</dbReference>
<dbReference type="Gene3D" id="3.90.25.10">
    <property type="entry name" value="UDP-galactose 4-epimerase, domain 1"/>
    <property type="match status" value="1"/>
</dbReference>
<dbReference type="InterPro" id="IPR001509">
    <property type="entry name" value="Epimerase_deHydtase"/>
</dbReference>